<dbReference type="Proteomes" id="UP001380290">
    <property type="component" value="Unassembled WGS sequence"/>
</dbReference>
<evidence type="ECO:0000313" key="2">
    <source>
        <dbReference type="Proteomes" id="UP001380290"/>
    </source>
</evidence>
<keyword evidence="1" id="KW-0067">ATP-binding</keyword>
<dbReference type="GO" id="GO:0016301">
    <property type="term" value="F:kinase activity"/>
    <property type="evidence" value="ECO:0007669"/>
    <property type="project" value="UniProtKB-KW"/>
</dbReference>
<evidence type="ECO:0000313" key="1">
    <source>
        <dbReference type="EMBL" id="MEJ5863654.1"/>
    </source>
</evidence>
<dbReference type="EMBL" id="JBBHLC010000023">
    <property type="protein sequence ID" value="MEJ5863654.1"/>
    <property type="molecule type" value="Genomic_DNA"/>
</dbReference>
<organism evidence="1 2">
    <name type="scientific">Pseudomonas farsensis</name>
    <dbReference type="NCBI Taxonomy" id="2745492"/>
    <lineage>
        <taxon>Bacteria</taxon>
        <taxon>Pseudomonadati</taxon>
        <taxon>Pseudomonadota</taxon>
        <taxon>Gammaproteobacteria</taxon>
        <taxon>Pseudomonadales</taxon>
        <taxon>Pseudomonadaceae</taxon>
        <taxon>Pseudomonas</taxon>
    </lineage>
</organism>
<protein>
    <submittedName>
        <fullName evidence="1">Histidine kinase</fullName>
    </submittedName>
</protein>
<gene>
    <name evidence="1" type="ORF">V7S98_10500</name>
</gene>
<accession>A0ABU8QSN4</accession>
<keyword evidence="1" id="KW-0418">Kinase</keyword>
<reference evidence="1 2" key="1">
    <citation type="submission" date="2024-02" db="EMBL/GenBank/DDBJ databases">
        <title>Identification of pathogenicity and growth-promoting function of Pseudomonas putida variant.</title>
        <authorList>
            <person name="Sun J."/>
        </authorList>
    </citation>
    <scope>NUCLEOTIDE SEQUENCE [LARGE SCALE GENOMIC DNA]</scope>
    <source>
        <strain evidence="1 2">A03</strain>
    </source>
</reference>
<comment type="caution">
    <text evidence="1">The sequence shown here is derived from an EMBL/GenBank/DDBJ whole genome shotgun (WGS) entry which is preliminary data.</text>
</comment>
<keyword evidence="2" id="KW-1185">Reference proteome</keyword>
<keyword evidence="1" id="KW-0808">Transferase</keyword>
<name>A0ABU8QSN4_9PSED</name>
<proteinExistence type="predicted"/>
<sequence>MMDRTATREGALQEFLLDAQVLLSGAQECLSHLELIGNDPDACLCLEETLTTLADRCDSLELDEVAQFARALQQLIAPACGEQLLGGAALPILEACLALLAWQLELLDPVTGCLGMDCEEQRLLLDELAELLAQPATQTCAQHCDGADSGN</sequence>
<keyword evidence="1" id="KW-0547">Nucleotide-binding</keyword>
<dbReference type="GO" id="GO:0005524">
    <property type="term" value="F:ATP binding"/>
    <property type="evidence" value="ECO:0007669"/>
    <property type="project" value="UniProtKB-KW"/>
</dbReference>